<comment type="caution">
    <text evidence="8">The sequence shown here is derived from an EMBL/GenBank/DDBJ whole genome shotgun (WGS) entry which is preliminary data.</text>
</comment>
<evidence type="ECO:0000256" key="1">
    <source>
        <dbReference type="ARBA" id="ARBA00004123"/>
    </source>
</evidence>
<evidence type="ECO:0000256" key="3">
    <source>
        <dbReference type="ARBA" id="ARBA00023015"/>
    </source>
</evidence>
<dbReference type="PANTHER" id="PTHR31986">
    <property type="entry name" value="REGULATOR OF DRUG SENSITIVITY 2"/>
    <property type="match status" value="1"/>
</dbReference>
<reference evidence="8 9" key="1">
    <citation type="journal article" date="2010" name="PLoS Genet.">
        <title>De novo assembly of a 40 Mb eukaryotic genome from short sequence reads: Sordaria macrospora, a model organism for fungal morphogenesis.</title>
        <authorList>
            <person name="Nowrousian M."/>
            <person name="Stajich J."/>
            <person name="Chu M."/>
            <person name="Engh I."/>
            <person name="Espagne E."/>
            <person name="Halliday K."/>
            <person name="Kamerewerd J."/>
            <person name="Kempken F."/>
            <person name="Knab B."/>
            <person name="Kuo H.C."/>
            <person name="Osiewacz H.D."/>
            <person name="Poeggeler S."/>
            <person name="Read N."/>
            <person name="Seiler S."/>
            <person name="Smith K."/>
            <person name="Zickler D."/>
            <person name="Kueck U."/>
            <person name="Freitag M."/>
        </authorList>
    </citation>
    <scope>NUCLEOTIDE SEQUENCE [LARGE SCALE GENOMIC DNA]</scope>
    <source>
        <strain evidence="9">ATCC MYA-333 / DSM 997 / K(L3346) / K-hell</strain>
        <tissue evidence="8">Mycelium</tissue>
    </source>
</reference>
<accession>F7VZA2</accession>
<organism evidence="8 9">
    <name type="scientific">Sordaria macrospora (strain ATCC MYA-333 / DSM 997 / K(L3346) / K-hell)</name>
    <dbReference type="NCBI Taxonomy" id="771870"/>
    <lineage>
        <taxon>Eukaryota</taxon>
        <taxon>Fungi</taxon>
        <taxon>Dikarya</taxon>
        <taxon>Ascomycota</taxon>
        <taxon>Pezizomycotina</taxon>
        <taxon>Sordariomycetes</taxon>
        <taxon>Sordariomycetidae</taxon>
        <taxon>Sordariales</taxon>
        <taxon>Sordariaceae</taxon>
        <taxon>Sordaria</taxon>
    </lineage>
</organism>
<feature type="region of interest" description="Disordered" evidence="6">
    <location>
        <begin position="66"/>
        <end position="104"/>
    </location>
</feature>
<dbReference type="Proteomes" id="UP000001881">
    <property type="component" value="Unassembled WGS sequence"/>
</dbReference>
<dbReference type="OMA" id="NQGLEAN"/>
<dbReference type="InterPro" id="IPR056751">
    <property type="entry name" value="PAS_13"/>
</dbReference>
<proteinExistence type="predicted"/>
<keyword evidence="4" id="KW-0804">Transcription</keyword>
<dbReference type="eggNOG" id="ENOG502QQGC">
    <property type="taxonomic scope" value="Eukaryota"/>
</dbReference>
<dbReference type="InterPro" id="IPR053045">
    <property type="entry name" value="Zinc_cluster_trans_reg"/>
</dbReference>
<name>F7VZA2_SORMK</name>
<dbReference type="GO" id="GO:0000978">
    <property type="term" value="F:RNA polymerase II cis-regulatory region sequence-specific DNA binding"/>
    <property type="evidence" value="ECO:0007669"/>
    <property type="project" value="EnsemblFungi"/>
</dbReference>
<keyword evidence="5" id="KW-0539">Nucleus</keyword>
<feature type="domain" description="ERT1/acuK family PAS" evidence="7">
    <location>
        <begin position="374"/>
        <end position="449"/>
    </location>
</feature>
<feature type="compositionally biased region" description="Basic and acidic residues" evidence="6">
    <location>
        <begin position="1"/>
        <end position="41"/>
    </location>
</feature>
<keyword evidence="9" id="KW-1185">Reference proteome</keyword>
<feature type="compositionally biased region" description="Basic and acidic residues" evidence="6">
    <location>
        <begin position="66"/>
        <end position="77"/>
    </location>
</feature>
<evidence type="ECO:0000313" key="8">
    <source>
        <dbReference type="EMBL" id="CCC10850.1"/>
    </source>
</evidence>
<feature type="region of interest" description="Disordered" evidence="6">
    <location>
        <begin position="227"/>
        <end position="259"/>
    </location>
</feature>
<keyword evidence="3" id="KW-0805">Transcription regulation</keyword>
<dbReference type="GO" id="GO:0045722">
    <property type="term" value="P:positive regulation of gluconeogenesis"/>
    <property type="evidence" value="ECO:0007669"/>
    <property type="project" value="EnsemblFungi"/>
</dbReference>
<evidence type="ECO:0000256" key="4">
    <source>
        <dbReference type="ARBA" id="ARBA00023163"/>
    </source>
</evidence>
<dbReference type="AlphaFoldDB" id="F7VZA2"/>
<dbReference type="EMBL" id="CABT02000015">
    <property type="protein sequence ID" value="CCC10850.1"/>
    <property type="molecule type" value="Genomic_DNA"/>
</dbReference>
<gene>
    <name evidence="8" type="ORF">SMAC_04081</name>
</gene>
<dbReference type="HOGENOM" id="CLU_010748_0_0_1"/>
<dbReference type="PANTHER" id="PTHR31986:SF7">
    <property type="entry name" value="REGULATOR OF DRUG SENSITIVITY 2"/>
    <property type="match status" value="1"/>
</dbReference>
<sequence>MTGTEATEKPHGKEAGMKDSKSGSDTKAKDHHPSPADDVQKAPKKRRKPAFTVADLCIKRNIGHLCHDEPRDTESRKAKSALATSTVHDSESQSDIGRNAMDKTMRPPGFDGGMGNGHVQVANAAAVGRGAPLQLVQPGSVAGIQANALGGSMNQFAGLPDSWLTSQNHYHDMHNFHPNYMVAPEVTNEFNLLNEFLTAGLLEESAFMSEDQGLILGANQSAAVSGLSNANHNTNNANSNNKGSSSSNTGMLPPRKPASTNLENAREAYYLQAADPSGNDTPEERMQRLLRAKYEAGLLKPFNYILGYKRLSDYLDGHVSPTSKQKILKQIDRFRPKFREKIQILTDMDLVMVEMWFERTLLEYDRVFASMAVPACCWRRTGQIFRGNKEMAELIGVPVESLRGGQIALHEILTEESNVRYWEEFGTIAFDSAHDTLITACSLKNPNDDKTTKVVNCCFSFRIRRDDHKIPSLIVGNFLPHDP</sequence>
<dbReference type="GO" id="GO:0046872">
    <property type="term" value="F:metal ion binding"/>
    <property type="evidence" value="ECO:0007669"/>
    <property type="project" value="UniProtKB-KW"/>
</dbReference>
<dbReference type="OrthoDB" id="65716at2759"/>
<evidence type="ECO:0000256" key="6">
    <source>
        <dbReference type="SAM" id="MobiDB-lite"/>
    </source>
</evidence>
<keyword evidence="2" id="KW-0479">Metal-binding</keyword>
<feature type="compositionally biased region" description="Low complexity" evidence="6">
    <location>
        <begin position="227"/>
        <end position="249"/>
    </location>
</feature>
<evidence type="ECO:0000313" key="9">
    <source>
        <dbReference type="Proteomes" id="UP000001881"/>
    </source>
</evidence>
<evidence type="ECO:0000259" key="7">
    <source>
        <dbReference type="Pfam" id="PF24990"/>
    </source>
</evidence>
<evidence type="ECO:0000256" key="5">
    <source>
        <dbReference type="ARBA" id="ARBA00023242"/>
    </source>
</evidence>
<protein>
    <submittedName>
        <fullName evidence="8">WGS project CABT00000000 data, contig 2.15</fullName>
    </submittedName>
</protein>
<evidence type="ECO:0000256" key="2">
    <source>
        <dbReference type="ARBA" id="ARBA00022723"/>
    </source>
</evidence>
<dbReference type="VEuPathDB" id="FungiDB:SMAC_04081"/>
<dbReference type="GO" id="GO:0001228">
    <property type="term" value="F:DNA-binding transcription activator activity, RNA polymerase II-specific"/>
    <property type="evidence" value="ECO:0007669"/>
    <property type="project" value="EnsemblFungi"/>
</dbReference>
<dbReference type="InParanoid" id="F7VZA2"/>
<dbReference type="Pfam" id="PF24990">
    <property type="entry name" value="PAS_13"/>
    <property type="match status" value="1"/>
</dbReference>
<dbReference type="GO" id="GO:0071466">
    <property type="term" value="P:cellular response to xenobiotic stimulus"/>
    <property type="evidence" value="ECO:0007669"/>
    <property type="project" value="EnsemblFungi"/>
</dbReference>
<comment type="subcellular location">
    <subcellularLocation>
        <location evidence="1">Nucleus</location>
    </subcellularLocation>
</comment>
<dbReference type="FunCoup" id="F7VZA2">
    <property type="interactions" value="361"/>
</dbReference>
<dbReference type="GO" id="GO:0000122">
    <property type="term" value="P:negative regulation of transcription by RNA polymerase II"/>
    <property type="evidence" value="ECO:0007669"/>
    <property type="project" value="EnsemblFungi"/>
</dbReference>
<dbReference type="GO" id="GO:0005634">
    <property type="term" value="C:nucleus"/>
    <property type="evidence" value="ECO:0007669"/>
    <property type="project" value="UniProtKB-SubCell"/>
</dbReference>
<feature type="region of interest" description="Disordered" evidence="6">
    <location>
        <begin position="1"/>
        <end position="48"/>
    </location>
</feature>